<dbReference type="SUPFAM" id="SSF52058">
    <property type="entry name" value="L domain-like"/>
    <property type="match status" value="1"/>
</dbReference>
<evidence type="ECO:0000313" key="1">
    <source>
        <dbReference type="EMBL" id="GFH47099.1"/>
    </source>
</evidence>
<proteinExistence type="predicted"/>
<reference evidence="1 2" key="1">
    <citation type="journal article" date="2021" name="Sci. Rep.">
        <title>The genome of the diatom Chaetoceros tenuissimus carries an ancient integrated fragment of an extant virus.</title>
        <authorList>
            <person name="Hongo Y."/>
            <person name="Kimura K."/>
            <person name="Takaki Y."/>
            <person name="Yoshida Y."/>
            <person name="Baba S."/>
            <person name="Kobayashi G."/>
            <person name="Nagasaki K."/>
            <person name="Hano T."/>
            <person name="Tomaru Y."/>
        </authorList>
    </citation>
    <scope>NUCLEOTIDE SEQUENCE [LARGE SCALE GENOMIC DNA]</scope>
    <source>
        <strain evidence="1 2">NIES-3715</strain>
    </source>
</reference>
<accession>A0AAD3CLS8</accession>
<dbReference type="InterPro" id="IPR026906">
    <property type="entry name" value="LRR_5"/>
</dbReference>
<gene>
    <name evidence="1" type="ORF">CTEN210_03574</name>
</gene>
<dbReference type="AlphaFoldDB" id="A0AAD3CLS8"/>
<organism evidence="1 2">
    <name type="scientific">Chaetoceros tenuissimus</name>
    <dbReference type="NCBI Taxonomy" id="426638"/>
    <lineage>
        <taxon>Eukaryota</taxon>
        <taxon>Sar</taxon>
        <taxon>Stramenopiles</taxon>
        <taxon>Ochrophyta</taxon>
        <taxon>Bacillariophyta</taxon>
        <taxon>Coscinodiscophyceae</taxon>
        <taxon>Chaetocerotophycidae</taxon>
        <taxon>Chaetocerotales</taxon>
        <taxon>Chaetocerotaceae</taxon>
        <taxon>Chaetoceros</taxon>
    </lineage>
</organism>
<dbReference type="Gene3D" id="3.80.10.10">
    <property type="entry name" value="Ribonuclease Inhibitor"/>
    <property type="match status" value="1"/>
</dbReference>
<protein>
    <recommendedName>
        <fullName evidence="3">Leucine-rich repeat domain-containing protein</fullName>
    </recommendedName>
</protein>
<dbReference type="PANTHER" id="PTHR45661">
    <property type="entry name" value="SURFACE ANTIGEN"/>
    <property type="match status" value="1"/>
</dbReference>
<keyword evidence="2" id="KW-1185">Reference proteome</keyword>
<evidence type="ECO:0000313" key="2">
    <source>
        <dbReference type="Proteomes" id="UP001054902"/>
    </source>
</evidence>
<sequence>MKLQRKLTNKEWKEIVKKGPGIRNYRGKRTLFYNGEILFDDDTIEPLVYDYEERDTWQVVMVLPGVEVIPEWTFRCCRNVETVIMADTVKRIEYSGFDCCSSLEFVKLSRNLEYIGSGAFLFCESLTSIFIPPSCREIGERALESCTRLIIFYVPQTTMLGDNVIADTESLIEASPFGEDVIDEDGRYQNNERVHAWVKNLNQSEEYALHRACSSFNPITEVVYGIVKRQGLKSFKKENEIGVTPAQYLEENPFADIDQRTIVKRYVIEMMGETV</sequence>
<comment type="caution">
    <text evidence="1">The sequence shown here is derived from an EMBL/GenBank/DDBJ whole genome shotgun (WGS) entry which is preliminary data.</text>
</comment>
<dbReference type="EMBL" id="BLLK01000022">
    <property type="protein sequence ID" value="GFH47099.1"/>
    <property type="molecule type" value="Genomic_DNA"/>
</dbReference>
<evidence type="ECO:0008006" key="3">
    <source>
        <dbReference type="Google" id="ProtNLM"/>
    </source>
</evidence>
<dbReference type="InterPro" id="IPR032675">
    <property type="entry name" value="LRR_dom_sf"/>
</dbReference>
<dbReference type="PANTHER" id="PTHR45661:SF3">
    <property type="entry name" value="IG-LIKE DOMAIN-CONTAINING PROTEIN"/>
    <property type="match status" value="1"/>
</dbReference>
<dbReference type="Pfam" id="PF13306">
    <property type="entry name" value="LRR_5"/>
    <property type="match status" value="1"/>
</dbReference>
<dbReference type="Proteomes" id="UP001054902">
    <property type="component" value="Unassembled WGS sequence"/>
</dbReference>
<name>A0AAD3CLS8_9STRA</name>
<dbReference type="InterPro" id="IPR053139">
    <property type="entry name" value="Surface_bspA-like"/>
</dbReference>